<dbReference type="InterPro" id="IPR002716">
    <property type="entry name" value="PIN_dom"/>
</dbReference>
<dbReference type="PANTHER" id="PTHR38826:SF5">
    <property type="entry name" value="RIBONUCLEASE VAPC13"/>
    <property type="match status" value="1"/>
</dbReference>
<accession>A0A1F4V2N0</accession>
<comment type="caution">
    <text evidence="2">The sequence shown here is derived from an EMBL/GenBank/DDBJ whole genome shotgun (WGS) entry which is preliminary data.</text>
</comment>
<dbReference type="SUPFAM" id="SSF88723">
    <property type="entry name" value="PIN domain-like"/>
    <property type="match status" value="1"/>
</dbReference>
<dbReference type="AlphaFoldDB" id="A0A1F4V2N0"/>
<feature type="domain" description="PIN" evidence="1">
    <location>
        <begin position="1"/>
        <end position="123"/>
    </location>
</feature>
<sequence>MKIFIDTNVFLRFLLKDDHNSYEEVVKLFELVEEGKIKPYTSNIVILEIIYVLVKTLKISRTEVLRDIQDLFSMRGLTLVEKTNTKEALKIYKQTGVKYADCLIASQVKPGIQLCTFDQEFLKIKSVKLCIPSDLF</sequence>
<proteinExistence type="predicted"/>
<name>A0A1F4V2N0_UNCKA</name>
<evidence type="ECO:0000313" key="2">
    <source>
        <dbReference type="EMBL" id="OGC51412.1"/>
    </source>
</evidence>
<gene>
    <name evidence="2" type="ORF">A2W32_01130</name>
</gene>
<evidence type="ECO:0000259" key="1">
    <source>
        <dbReference type="SMART" id="SM00670"/>
    </source>
</evidence>
<dbReference type="SMART" id="SM00670">
    <property type="entry name" value="PINc"/>
    <property type="match status" value="1"/>
</dbReference>
<evidence type="ECO:0000313" key="3">
    <source>
        <dbReference type="Proteomes" id="UP000177371"/>
    </source>
</evidence>
<dbReference type="InterPro" id="IPR052106">
    <property type="entry name" value="PINc/VapC_TA"/>
</dbReference>
<dbReference type="STRING" id="1802610.A2W32_01130"/>
<protein>
    <recommendedName>
        <fullName evidence="1">PIN domain-containing protein</fullName>
    </recommendedName>
</protein>
<reference evidence="2 3" key="1">
    <citation type="journal article" date="2016" name="Nat. Commun.">
        <title>Thousands of microbial genomes shed light on interconnected biogeochemical processes in an aquifer system.</title>
        <authorList>
            <person name="Anantharaman K."/>
            <person name="Brown C.T."/>
            <person name="Hug L.A."/>
            <person name="Sharon I."/>
            <person name="Castelle C.J."/>
            <person name="Probst A.J."/>
            <person name="Thomas B.C."/>
            <person name="Singh A."/>
            <person name="Wilkins M.J."/>
            <person name="Karaoz U."/>
            <person name="Brodie E.L."/>
            <person name="Williams K.H."/>
            <person name="Hubbard S.S."/>
            <person name="Banfield J.F."/>
        </authorList>
    </citation>
    <scope>NUCLEOTIDE SEQUENCE [LARGE SCALE GENOMIC DNA]</scope>
</reference>
<dbReference type="Gene3D" id="3.40.50.1010">
    <property type="entry name" value="5'-nuclease"/>
    <property type="match status" value="1"/>
</dbReference>
<dbReference type="Pfam" id="PF01850">
    <property type="entry name" value="PIN"/>
    <property type="match status" value="1"/>
</dbReference>
<organism evidence="2 3">
    <name type="scientific">candidate division WWE3 bacterium RBG_16_37_10</name>
    <dbReference type="NCBI Taxonomy" id="1802610"/>
    <lineage>
        <taxon>Bacteria</taxon>
        <taxon>Katanobacteria</taxon>
    </lineage>
</organism>
<dbReference type="PANTHER" id="PTHR38826">
    <property type="entry name" value="RIBONUCLEASE VAPC13"/>
    <property type="match status" value="1"/>
</dbReference>
<dbReference type="EMBL" id="MEUT01000021">
    <property type="protein sequence ID" value="OGC51412.1"/>
    <property type="molecule type" value="Genomic_DNA"/>
</dbReference>
<dbReference type="Proteomes" id="UP000177371">
    <property type="component" value="Unassembled WGS sequence"/>
</dbReference>
<dbReference type="InterPro" id="IPR029060">
    <property type="entry name" value="PIN-like_dom_sf"/>
</dbReference>